<accession>A0A0F0LL71</accession>
<keyword evidence="3" id="KW-1185">Reference proteome</keyword>
<dbReference type="AlphaFoldDB" id="A0A0F0LL71"/>
<dbReference type="STRING" id="582680.RS86_02733"/>
<feature type="transmembrane region" description="Helical" evidence="1">
    <location>
        <begin position="136"/>
        <end position="160"/>
    </location>
</feature>
<organism evidence="2 3">
    <name type="scientific">Microbacterium azadirachtae</name>
    <dbReference type="NCBI Taxonomy" id="582680"/>
    <lineage>
        <taxon>Bacteria</taxon>
        <taxon>Bacillati</taxon>
        <taxon>Actinomycetota</taxon>
        <taxon>Actinomycetes</taxon>
        <taxon>Micrococcales</taxon>
        <taxon>Microbacteriaceae</taxon>
        <taxon>Microbacterium</taxon>
    </lineage>
</organism>
<gene>
    <name evidence="2" type="ORF">RS86_02733</name>
</gene>
<comment type="caution">
    <text evidence="2">The sequence shown here is derived from an EMBL/GenBank/DDBJ whole genome shotgun (WGS) entry which is preliminary data.</text>
</comment>
<keyword evidence="1" id="KW-0812">Transmembrane</keyword>
<evidence type="ECO:0000313" key="2">
    <source>
        <dbReference type="EMBL" id="KJL32261.1"/>
    </source>
</evidence>
<reference evidence="2 3" key="1">
    <citation type="submission" date="2015-02" db="EMBL/GenBank/DDBJ databases">
        <title>Draft genome sequences of ten Microbacterium spp. with emphasis on heavy metal contaminated environments.</title>
        <authorList>
            <person name="Corretto E."/>
        </authorList>
    </citation>
    <scope>NUCLEOTIDE SEQUENCE [LARGE SCALE GENOMIC DNA]</scope>
    <source>
        <strain evidence="2 3">ARN176</strain>
    </source>
</reference>
<name>A0A0F0LL71_9MICO</name>
<feature type="transmembrane region" description="Helical" evidence="1">
    <location>
        <begin position="69"/>
        <end position="89"/>
    </location>
</feature>
<evidence type="ECO:0000313" key="3">
    <source>
        <dbReference type="Proteomes" id="UP000033740"/>
    </source>
</evidence>
<keyword evidence="1" id="KW-1133">Transmembrane helix</keyword>
<dbReference type="PATRIC" id="fig|582680.6.peg.2802"/>
<dbReference type="EMBL" id="JYIX01000037">
    <property type="protein sequence ID" value="KJL32261.1"/>
    <property type="molecule type" value="Genomic_DNA"/>
</dbReference>
<proteinExistence type="predicted"/>
<keyword evidence="1" id="KW-0472">Membrane</keyword>
<evidence type="ECO:0000256" key="1">
    <source>
        <dbReference type="SAM" id="Phobius"/>
    </source>
</evidence>
<dbReference type="RefSeq" id="WP_045272783.1">
    <property type="nucleotide sequence ID" value="NZ_JYIX01000037.1"/>
</dbReference>
<protein>
    <submittedName>
        <fullName evidence="2">Uncharacterized protein</fullName>
    </submittedName>
</protein>
<dbReference type="Proteomes" id="UP000033740">
    <property type="component" value="Unassembled WGS sequence"/>
</dbReference>
<sequence length="166" mass="17523">MTGWIRRTGRGTPRPPALRAQRELITALDADVDRQLAAAETASAGITTRASVLIAAAGVTSGLQVSSAVVIPAVLAVLSALVGVGLLLMRTAKEVPILEAEETFWAQPPVTARRNILHWKNGVLLERERSLYRRRAVLVVGFALLAASISADLVISIVHVSCGGGE</sequence>